<dbReference type="InterPro" id="IPR051043">
    <property type="entry name" value="Sulfatase_Mod_Factor_Kinase"/>
</dbReference>
<reference evidence="3" key="1">
    <citation type="submission" date="2023-05" db="EMBL/GenBank/DDBJ databases">
        <title>Anaerotaeda fermentans gen. nov., sp. nov., a novel anaerobic planctomycete of the new family within the order Sedimentisphaerales isolated from Taman Peninsula, Russia.</title>
        <authorList>
            <person name="Khomyakova M.A."/>
            <person name="Merkel A.Y."/>
            <person name="Slobodkin A.I."/>
        </authorList>
    </citation>
    <scope>NUCLEOTIDE SEQUENCE</scope>
    <source>
        <strain evidence="3">M17dextr</strain>
    </source>
</reference>
<gene>
    <name evidence="3" type="ORF">QJ522_05550</name>
</gene>
<organism evidence="3 4">
    <name type="scientific">Anaerobaca lacustris</name>
    <dbReference type="NCBI Taxonomy" id="3044600"/>
    <lineage>
        <taxon>Bacteria</taxon>
        <taxon>Pseudomonadati</taxon>
        <taxon>Planctomycetota</taxon>
        <taxon>Phycisphaerae</taxon>
        <taxon>Sedimentisphaerales</taxon>
        <taxon>Anaerobacaceae</taxon>
        <taxon>Anaerobaca</taxon>
    </lineage>
</organism>
<dbReference type="Pfam" id="PF03781">
    <property type="entry name" value="FGE-sulfatase"/>
    <property type="match status" value="1"/>
</dbReference>
<dbReference type="Proteomes" id="UP001431776">
    <property type="component" value="Unassembled WGS sequence"/>
</dbReference>
<evidence type="ECO:0000313" key="3">
    <source>
        <dbReference type="EMBL" id="MDI6448500.1"/>
    </source>
</evidence>
<comment type="caution">
    <text evidence="3">The sequence shown here is derived from an EMBL/GenBank/DDBJ whole genome shotgun (WGS) entry which is preliminary data.</text>
</comment>
<name>A0AAW6TSD1_9BACT</name>
<dbReference type="InterPro" id="IPR042095">
    <property type="entry name" value="SUMF_sf"/>
</dbReference>
<dbReference type="GO" id="GO:0120147">
    <property type="term" value="F:formylglycine-generating oxidase activity"/>
    <property type="evidence" value="ECO:0007669"/>
    <property type="project" value="TreeGrafter"/>
</dbReference>
<evidence type="ECO:0000259" key="2">
    <source>
        <dbReference type="Pfam" id="PF03781"/>
    </source>
</evidence>
<keyword evidence="4" id="KW-1185">Reference proteome</keyword>
<dbReference type="AlphaFoldDB" id="A0AAW6TSD1"/>
<dbReference type="InterPro" id="IPR016187">
    <property type="entry name" value="CTDL_fold"/>
</dbReference>
<dbReference type="InterPro" id="IPR005532">
    <property type="entry name" value="SUMF_dom"/>
</dbReference>
<protein>
    <submittedName>
        <fullName evidence="3">SUMF1/EgtB/PvdO family nonheme iron enzyme</fullName>
    </submittedName>
</protein>
<proteinExistence type="predicted"/>
<sequence>MARQRRLRSIGVCAVIWLALCAGAEARWLPTHDVKVRVEHTELGGPRVAVEYELTDPNISPESPAYVFLRYSRDFGDNWQLVPMDALQGNGFDIVERPGRKEVFWWGTDQTVATDPEQIEVRVRAIAMARIPAGRFVMKALPGGGRDESRKTGPDTNLPLYFMAKCETTVAMYADYLNEVGGDGAGWNPRMARADRCGIVQESNHTYSVAPGREDYPVTYVSWYDAMGFLRWCGLRLPTEAEWEKAVRGGLYLDGDQTRAQPNPKPERRYPWGDEAPDEGGVYRCNFDGEDDGFERLAPVGRFGKFASPYGICDLAGNVAEWTLDWYSTSYHVGLDGFRTVRGGSWMAVPEGCDAVTGATQLPLQESSIMGFRGVRATATAP</sequence>
<feature type="region of interest" description="Disordered" evidence="1">
    <location>
        <begin position="254"/>
        <end position="273"/>
    </location>
</feature>
<dbReference type="PANTHER" id="PTHR23150">
    <property type="entry name" value="SULFATASE MODIFYING FACTOR 1, 2"/>
    <property type="match status" value="1"/>
</dbReference>
<dbReference type="RefSeq" id="WP_349243911.1">
    <property type="nucleotide sequence ID" value="NZ_JASCXX010000005.1"/>
</dbReference>
<dbReference type="PANTHER" id="PTHR23150:SF19">
    <property type="entry name" value="FORMYLGLYCINE-GENERATING ENZYME"/>
    <property type="match status" value="1"/>
</dbReference>
<evidence type="ECO:0000256" key="1">
    <source>
        <dbReference type="SAM" id="MobiDB-lite"/>
    </source>
</evidence>
<dbReference type="Gene3D" id="3.90.1580.10">
    <property type="entry name" value="paralog of FGE (formylglycine-generating enzyme)"/>
    <property type="match status" value="1"/>
</dbReference>
<accession>A0AAW6TSD1</accession>
<dbReference type="SUPFAM" id="SSF56436">
    <property type="entry name" value="C-type lectin-like"/>
    <property type="match status" value="1"/>
</dbReference>
<dbReference type="EMBL" id="JASCXX010000005">
    <property type="protein sequence ID" value="MDI6448500.1"/>
    <property type="molecule type" value="Genomic_DNA"/>
</dbReference>
<evidence type="ECO:0000313" key="4">
    <source>
        <dbReference type="Proteomes" id="UP001431776"/>
    </source>
</evidence>
<feature type="domain" description="Sulfatase-modifying factor enzyme-like" evidence="2">
    <location>
        <begin position="127"/>
        <end position="376"/>
    </location>
</feature>